<proteinExistence type="predicted"/>
<sequence length="71" mass="7891">MLPTQDRGAKSPSSFFSSQRLADGQRLQTLEPFTIDLDVVELGFLRVDIPQLAVITALIVNFCKEAIVTRL</sequence>
<name>A0AA37IGT0_9BURK</name>
<gene>
    <name evidence="1" type="ORF">CBA19CS42_30445</name>
</gene>
<evidence type="ECO:0000313" key="2">
    <source>
        <dbReference type="Proteomes" id="UP001055111"/>
    </source>
</evidence>
<dbReference type="Proteomes" id="UP001055111">
    <property type="component" value="Unassembled WGS sequence"/>
</dbReference>
<comment type="caution">
    <text evidence="1">The sequence shown here is derived from an EMBL/GenBank/DDBJ whole genome shotgun (WGS) entry which is preliminary data.</text>
</comment>
<reference evidence="1" key="1">
    <citation type="submission" date="2022-09" db="EMBL/GenBank/DDBJ databases">
        <title>Isolation and characterization of 3-chlorobenzoate degrading bacteria from soils in Shizuoka.</title>
        <authorList>
            <person name="Ifat A."/>
            <person name="Ogawa N."/>
            <person name="Kimbara K."/>
            <person name="Moriuchi R."/>
            <person name="Dohra H."/>
            <person name="Shintani M."/>
        </authorList>
    </citation>
    <scope>NUCLEOTIDE SEQUENCE</scope>
    <source>
        <strain evidence="1">19CS4-2</strain>
    </source>
</reference>
<accession>A0AA37IGT0</accession>
<organism evidence="1 2">
    <name type="scientific">Caballeronia novacaledonica</name>
    <dbReference type="NCBI Taxonomy" id="1544861"/>
    <lineage>
        <taxon>Bacteria</taxon>
        <taxon>Pseudomonadati</taxon>
        <taxon>Pseudomonadota</taxon>
        <taxon>Betaproteobacteria</taxon>
        <taxon>Burkholderiales</taxon>
        <taxon>Burkholderiaceae</taxon>
        <taxon>Caballeronia</taxon>
    </lineage>
</organism>
<evidence type="ECO:0000313" key="1">
    <source>
        <dbReference type="EMBL" id="GJH28927.1"/>
    </source>
</evidence>
<dbReference type="RefSeq" id="WP_238215947.1">
    <property type="nucleotide sequence ID" value="NZ_BPUS01000018.1"/>
</dbReference>
<dbReference type="EMBL" id="BPUS01000018">
    <property type="protein sequence ID" value="GJH28927.1"/>
    <property type="molecule type" value="Genomic_DNA"/>
</dbReference>
<dbReference type="AlphaFoldDB" id="A0AA37IGT0"/>
<protein>
    <submittedName>
        <fullName evidence="1">Uncharacterized protein</fullName>
    </submittedName>
</protein>